<keyword evidence="7" id="KW-0804">Transcription</keyword>
<dbReference type="GO" id="GO:0008270">
    <property type="term" value="F:zinc ion binding"/>
    <property type="evidence" value="ECO:0007669"/>
    <property type="project" value="UniProtKB-KW"/>
</dbReference>
<dbReference type="FunCoup" id="A0A7J7CM62">
    <property type="interactions" value="215"/>
</dbReference>
<keyword evidence="2" id="KW-0479">Metal-binding</keyword>
<evidence type="ECO:0000313" key="12">
    <source>
        <dbReference type="Proteomes" id="UP000593562"/>
    </source>
</evidence>
<comment type="caution">
    <text evidence="11">The sequence shown here is derived from an EMBL/GenBank/DDBJ whole genome shotgun (WGS) entry which is preliminary data.</text>
</comment>
<evidence type="ECO:0000256" key="1">
    <source>
        <dbReference type="ARBA" id="ARBA00007416"/>
    </source>
</evidence>
<dbReference type="InterPro" id="IPR019135">
    <property type="entry name" value="Polycomb_protein_VEFS-Box"/>
</dbReference>
<feature type="compositionally biased region" description="Basic and acidic residues" evidence="8">
    <location>
        <begin position="500"/>
        <end position="532"/>
    </location>
</feature>
<evidence type="ECO:0000256" key="6">
    <source>
        <dbReference type="ARBA" id="ARBA00023015"/>
    </source>
</evidence>
<feature type="compositionally biased region" description="Basic and acidic residues" evidence="8">
    <location>
        <begin position="232"/>
        <end position="242"/>
    </location>
</feature>
<dbReference type="Pfam" id="PF23320">
    <property type="entry name" value="Zn_SUZ12"/>
    <property type="match status" value="1"/>
</dbReference>
<dbReference type="GO" id="GO:0006325">
    <property type="term" value="P:chromatin organization"/>
    <property type="evidence" value="ECO:0007669"/>
    <property type="project" value="UniProtKB-KW"/>
</dbReference>
<name>A0A7J7CM62_TRIWF</name>
<evidence type="ECO:0000313" key="11">
    <source>
        <dbReference type="EMBL" id="KAF5735129.1"/>
    </source>
</evidence>
<gene>
    <name evidence="11" type="ORF">HS088_TW15G00629</name>
</gene>
<feature type="region of interest" description="Disordered" evidence="8">
    <location>
        <begin position="407"/>
        <end position="476"/>
    </location>
</feature>
<evidence type="ECO:0000256" key="4">
    <source>
        <dbReference type="ARBA" id="ARBA00022833"/>
    </source>
</evidence>
<evidence type="ECO:0000256" key="8">
    <source>
        <dbReference type="SAM" id="MobiDB-lite"/>
    </source>
</evidence>
<feature type="domain" description="Polycomb protein SUZ12-like zinc finger" evidence="10">
    <location>
        <begin position="84"/>
        <end position="150"/>
    </location>
</feature>
<dbReference type="PANTHER" id="PTHR22597:SF0">
    <property type="entry name" value="POLYCOMB PROTEIN SUZ12"/>
    <property type="match status" value="1"/>
</dbReference>
<dbReference type="InterPro" id="IPR057540">
    <property type="entry name" value="Znf_SUZ12"/>
</dbReference>
<comment type="similarity">
    <text evidence="1">Belongs to the VEFS (VRN2-EMF2-FIS2-SU(Z)12) family.</text>
</comment>
<evidence type="ECO:0000259" key="10">
    <source>
        <dbReference type="Pfam" id="PF23320"/>
    </source>
</evidence>
<feature type="compositionally biased region" description="Polar residues" evidence="8">
    <location>
        <begin position="447"/>
        <end position="456"/>
    </location>
</feature>
<proteinExistence type="inferred from homology"/>
<keyword evidence="3" id="KW-0863">Zinc-finger</keyword>
<evidence type="ECO:0000259" key="9">
    <source>
        <dbReference type="Pfam" id="PF09733"/>
    </source>
</evidence>
<dbReference type="Proteomes" id="UP000593562">
    <property type="component" value="Unassembled WGS sequence"/>
</dbReference>
<protein>
    <submittedName>
        <fullName evidence="11">Putative polycomb protein embryonic flower</fullName>
    </submittedName>
</protein>
<accession>A0A7J7CM62</accession>
<keyword evidence="6" id="KW-0805">Transcription regulation</keyword>
<keyword evidence="4" id="KW-0862">Zinc</keyword>
<feature type="domain" description="Polycomb protein VEFS-Box" evidence="9">
    <location>
        <begin position="307"/>
        <end position="352"/>
    </location>
</feature>
<dbReference type="Pfam" id="PF09733">
    <property type="entry name" value="VEFS-Box"/>
    <property type="match status" value="1"/>
</dbReference>
<feature type="compositionally biased region" description="Polar residues" evidence="8">
    <location>
        <begin position="665"/>
        <end position="675"/>
    </location>
</feature>
<dbReference type="AlphaFoldDB" id="A0A7J7CM62"/>
<evidence type="ECO:0000256" key="3">
    <source>
        <dbReference type="ARBA" id="ARBA00022771"/>
    </source>
</evidence>
<feature type="region of interest" description="Disordered" evidence="8">
    <location>
        <begin position="490"/>
        <end position="532"/>
    </location>
</feature>
<organism evidence="11 12">
    <name type="scientific">Tripterygium wilfordii</name>
    <name type="common">Thunder God vine</name>
    <dbReference type="NCBI Taxonomy" id="458696"/>
    <lineage>
        <taxon>Eukaryota</taxon>
        <taxon>Viridiplantae</taxon>
        <taxon>Streptophyta</taxon>
        <taxon>Embryophyta</taxon>
        <taxon>Tracheophyta</taxon>
        <taxon>Spermatophyta</taxon>
        <taxon>Magnoliopsida</taxon>
        <taxon>eudicotyledons</taxon>
        <taxon>Gunneridae</taxon>
        <taxon>Pentapetalae</taxon>
        <taxon>rosids</taxon>
        <taxon>fabids</taxon>
        <taxon>Celastrales</taxon>
        <taxon>Celastraceae</taxon>
        <taxon>Tripterygium</taxon>
    </lineage>
</organism>
<dbReference type="GO" id="GO:0005634">
    <property type="term" value="C:nucleus"/>
    <property type="evidence" value="ECO:0007669"/>
    <property type="project" value="UniProtKB-ARBA"/>
</dbReference>
<reference evidence="11 12" key="1">
    <citation type="journal article" date="2020" name="Nat. Commun.">
        <title>Genome of Tripterygium wilfordii and identification of cytochrome P450 involved in triptolide biosynthesis.</title>
        <authorList>
            <person name="Tu L."/>
            <person name="Su P."/>
            <person name="Zhang Z."/>
            <person name="Gao L."/>
            <person name="Wang J."/>
            <person name="Hu T."/>
            <person name="Zhou J."/>
            <person name="Zhang Y."/>
            <person name="Zhao Y."/>
            <person name="Liu Y."/>
            <person name="Song Y."/>
            <person name="Tong Y."/>
            <person name="Lu Y."/>
            <person name="Yang J."/>
            <person name="Xu C."/>
            <person name="Jia M."/>
            <person name="Peters R.J."/>
            <person name="Huang L."/>
            <person name="Gao W."/>
        </authorList>
    </citation>
    <scope>NUCLEOTIDE SEQUENCE [LARGE SCALE GENOMIC DNA]</scope>
    <source>
        <strain evidence="12">cv. XIE 37</strain>
        <tissue evidence="11">Leaf</tissue>
    </source>
</reference>
<dbReference type="GO" id="GO:0031490">
    <property type="term" value="F:chromatin DNA binding"/>
    <property type="evidence" value="ECO:0007669"/>
    <property type="project" value="TreeGrafter"/>
</dbReference>
<dbReference type="CDD" id="cd21749">
    <property type="entry name" value="ZnB-Zn_EMF2-like"/>
    <property type="match status" value="1"/>
</dbReference>
<evidence type="ECO:0000256" key="7">
    <source>
        <dbReference type="ARBA" id="ARBA00023163"/>
    </source>
</evidence>
<feature type="region of interest" description="Disordered" evidence="8">
    <location>
        <begin position="665"/>
        <end position="684"/>
    </location>
</feature>
<evidence type="ECO:0000256" key="2">
    <source>
        <dbReference type="ARBA" id="ARBA00022723"/>
    </source>
</evidence>
<keyword evidence="5" id="KW-0156">Chromatin regulator</keyword>
<feature type="compositionally biased region" description="Basic and acidic residues" evidence="8">
    <location>
        <begin position="729"/>
        <end position="739"/>
    </location>
</feature>
<keyword evidence="12" id="KW-1185">Reference proteome</keyword>
<dbReference type="EMBL" id="JAAARO010000015">
    <property type="protein sequence ID" value="KAF5735129.1"/>
    <property type="molecule type" value="Genomic_DNA"/>
</dbReference>
<dbReference type="InParanoid" id="A0A7J7CM62"/>
<feature type="compositionally biased region" description="Polar residues" evidence="8">
    <location>
        <begin position="222"/>
        <end position="231"/>
    </location>
</feature>
<feature type="region of interest" description="Disordered" evidence="8">
    <location>
        <begin position="211"/>
        <end position="242"/>
    </location>
</feature>
<dbReference type="PANTHER" id="PTHR22597">
    <property type="entry name" value="POLYCOMB GROUP PROTEIN"/>
    <property type="match status" value="1"/>
</dbReference>
<sequence>MNELYTCSEVHWSFKYKYSMCRQNSCVRPSVGDPVTSDESLLVYCKPVELYNILHRRARHNPSFLQRCLRFKVEARRQRRLKAGVVIFNYKDYNNKLQKTEVTEDFSCPFCLMQCASFKGLRYHLCSSHDLFNFEFWATEEYQAVNVSVKVDTLGSETIANGVDQRQSRFLFCSRPRSYRPRKAVQNGTHVCVQFLEVDLPKLTVEGVHKEYPEKNEDSESYQDQNASKSSYSEKHHMNGEENHADDSIEHVASSFNLSGVPIASAQSSGENEWGKLLPGSDSSLPATLHVAKTRKISMERSDPRNRALLLKRQFYHSHRVQPMALDQVMSERDSEDEVDDDIADLEDRRGIGRRSCSLGVRGFYKTSWTEAHPVSTSLLVSDIRRWFPSYVYESFVLDTGDGFGDSVFKEDETEEDGRIAEGLRNGENFGGFTTTINLDDEKTSPNDENNNSLQPSAKMPDSVHSPSQLSDPPSIKKLFSNYEYESPVLGLSDDGLSDTDSKENKCDKEQGVVENNREKEEGRLEHGDITNSKHDVGAGKCECDGFLGASKLEKQVISDSLLSSSLISDPPDVRNWFPNYTYESPILDTVDGNEDSITSECVNEKFVIEDRIEDKKVNLRTFQQNKFYVPKKTKPLICNSSFGDFKEENKLLCEKQNLPPDASFQSLKVDTSSRNMERKSPRKEICRKDFGESSFSKEQAWFASTTTMSNSKLAKVDVDSMTTTWGRNDKEFEGKHNSENGFVTMRKNKPNDENSRPEEILLGGSRNKSRVPLHQTKRINSAELDIASNSVEGRNILAERSNFQHPDVMGVTGKWRCPQKNKPNIGPPMKQLRLERWVNRH</sequence>
<feature type="compositionally biased region" description="Basic and acidic residues" evidence="8">
    <location>
        <begin position="750"/>
        <end position="760"/>
    </location>
</feature>
<feature type="region of interest" description="Disordered" evidence="8">
    <location>
        <begin position="729"/>
        <end position="761"/>
    </location>
</feature>
<evidence type="ECO:0000256" key="5">
    <source>
        <dbReference type="ARBA" id="ARBA00022853"/>
    </source>
</evidence>